<dbReference type="InterPro" id="IPR036217">
    <property type="entry name" value="MethylDNA_cys_MeTrfase_DNAb"/>
</dbReference>
<comment type="subcellular location">
    <subcellularLocation>
        <location evidence="9">Cytoplasm</location>
    </subcellularLocation>
</comment>
<evidence type="ECO:0000256" key="9">
    <source>
        <dbReference type="HAMAP-Rule" id="MF_00772"/>
    </source>
</evidence>
<dbReference type="Gene3D" id="3.30.160.70">
    <property type="entry name" value="Methylated DNA-protein cysteine methyltransferase domain"/>
    <property type="match status" value="1"/>
</dbReference>
<dbReference type="InterPro" id="IPR001497">
    <property type="entry name" value="MethylDNA_cys_MeTrfase_AS"/>
</dbReference>
<dbReference type="EC" id="2.1.1.63" evidence="9"/>
<dbReference type="eggNOG" id="COG0350">
    <property type="taxonomic scope" value="Bacteria"/>
</dbReference>
<dbReference type="PANTHER" id="PTHR10815">
    <property type="entry name" value="METHYLATED-DNA--PROTEIN-CYSTEINE METHYLTRANSFERASE"/>
    <property type="match status" value="1"/>
</dbReference>
<gene>
    <name evidence="12" type="ORF">B5G41_02615</name>
</gene>
<dbReference type="FunFam" id="1.10.10.10:FF:000214">
    <property type="entry name" value="Methylated-DNA--protein-cysteine methyltransferase"/>
    <property type="match status" value="1"/>
</dbReference>
<feature type="domain" description="Methylguanine DNA methyltransferase ribonuclease-like" evidence="11">
    <location>
        <begin position="6"/>
        <end position="75"/>
    </location>
</feature>
<protein>
    <recommendedName>
        <fullName evidence="9">Methylated-DNA--protein-cysteine methyltransferase</fullName>
        <ecNumber evidence="9">2.1.1.63</ecNumber>
    </recommendedName>
    <alternativeName>
        <fullName evidence="9">6-O-methylguanine-DNA methyltransferase</fullName>
        <shortName evidence="9">MGMT</shortName>
    </alternativeName>
    <alternativeName>
        <fullName evidence="9">O-6-methylguanine-DNA-alkyltransferase</fullName>
    </alternativeName>
</protein>
<keyword evidence="7 9" id="KW-0234">DNA repair</keyword>
<keyword evidence="4 9" id="KW-0489">Methyltransferase</keyword>
<reference evidence="13" key="1">
    <citation type="submission" date="2017-04" db="EMBL/GenBank/DDBJ databases">
        <title>Function of individual gut microbiota members based on whole genome sequencing of pure cultures obtained from chicken caecum.</title>
        <authorList>
            <person name="Medvecky M."/>
            <person name="Cejkova D."/>
            <person name="Polansky O."/>
            <person name="Karasova D."/>
            <person name="Kubasova T."/>
            <person name="Cizek A."/>
            <person name="Rychlik I."/>
        </authorList>
    </citation>
    <scope>NUCLEOTIDE SEQUENCE [LARGE SCALE GENOMIC DNA]</scope>
    <source>
        <strain evidence="13">An90</strain>
    </source>
</reference>
<dbReference type="GO" id="GO:0003908">
    <property type="term" value="F:methylated-DNA-[protein]-cysteine S-methyltransferase activity"/>
    <property type="evidence" value="ECO:0007669"/>
    <property type="project" value="UniProtKB-UniRule"/>
</dbReference>
<evidence type="ECO:0000256" key="8">
    <source>
        <dbReference type="ARBA" id="ARBA00049348"/>
    </source>
</evidence>
<dbReference type="Proteomes" id="UP000195772">
    <property type="component" value="Unassembled WGS sequence"/>
</dbReference>
<dbReference type="PROSITE" id="PS00374">
    <property type="entry name" value="MGMT"/>
    <property type="match status" value="1"/>
</dbReference>
<comment type="similarity">
    <text evidence="2 9">Belongs to the MGMT family.</text>
</comment>
<evidence type="ECO:0000256" key="3">
    <source>
        <dbReference type="ARBA" id="ARBA00022490"/>
    </source>
</evidence>
<dbReference type="InterPro" id="IPR023546">
    <property type="entry name" value="MGMT"/>
</dbReference>
<feature type="domain" description="Methylated-DNA-[protein]-cysteine S-methyltransferase DNA binding" evidence="10">
    <location>
        <begin position="79"/>
        <end position="158"/>
    </location>
</feature>
<evidence type="ECO:0000256" key="6">
    <source>
        <dbReference type="ARBA" id="ARBA00022763"/>
    </source>
</evidence>
<feature type="active site" description="Nucleophile; methyl group acceptor" evidence="9">
    <location>
        <position position="130"/>
    </location>
</feature>
<organism evidence="12 13">
    <name type="scientific">Alistipes onderdonkii</name>
    <dbReference type="NCBI Taxonomy" id="328813"/>
    <lineage>
        <taxon>Bacteria</taxon>
        <taxon>Pseudomonadati</taxon>
        <taxon>Bacteroidota</taxon>
        <taxon>Bacteroidia</taxon>
        <taxon>Bacteroidales</taxon>
        <taxon>Rikenellaceae</taxon>
        <taxon>Alistipes</taxon>
    </lineage>
</organism>
<evidence type="ECO:0000256" key="7">
    <source>
        <dbReference type="ARBA" id="ARBA00023204"/>
    </source>
</evidence>
<comment type="caution">
    <text evidence="12">The sequence shown here is derived from an EMBL/GenBank/DDBJ whole genome shotgun (WGS) entry which is preliminary data.</text>
</comment>
<comment type="miscellaneous">
    <text evidence="9">This enzyme catalyzes only one turnover and therefore is not strictly catalytic. According to one definition, an enzyme is a biocatalyst that acts repeatedly and over many reaction cycles.</text>
</comment>
<dbReference type="InterPro" id="IPR008332">
    <property type="entry name" value="MethylG_MeTrfase_N"/>
</dbReference>
<dbReference type="Gene3D" id="1.10.10.10">
    <property type="entry name" value="Winged helix-like DNA-binding domain superfamily/Winged helix DNA-binding domain"/>
    <property type="match status" value="1"/>
</dbReference>
<dbReference type="PANTHER" id="PTHR10815:SF5">
    <property type="entry name" value="METHYLATED-DNA--PROTEIN-CYSTEINE METHYLTRANSFERASE"/>
    <property type="match status" value="1"/>
</dbReference>
<evidence type="ECO:0000259" key="10">
    <source>
        <dbReference type="Pfam" id="PF01035"/>
    </source>
</evidence>
<dbReference type="InterPro" id="IPR036388">
    <property type="entry name" value="WH-like_DNA-bd_sf"/>
</dbReference>
<comment type="function">
    <text evidence="9">Involved in the cellular defense against the biological effects of O6-methylguanine (O6-MeG) and O4-methylthymine (O4-MeT) in DNA. Repairs the methylated nucleobase in DNA by stoichiometrically transferring the methyl group to a cysteine residue in the enzyme. This is a suicide reaction: the enzyme is irreversibly inactivated.</text>
</comment>
<keyword evidence="5 9" id="KW-0808">Transferase</keyword>
<dbReference type="SUPFAM" id="SSF46767">
    <property type="entry name" value="Methylated DNA-protein cysteine methyltransferase, C-terminal domain"/>
    <property type="match status" value="1"/>
</dbReference>
<accession>A0A1Y3QYR9</accession>
<dbReference type="GO" id="GO:0006307">
    <property type="term" value="P:DNA alkylation repair"/>
    <property type="evidence" value="ECO:0007669"/>
    <property type="project" value="UniProtKB-UniRule"/>
</dbReference>
<evidence type="ECO:0000259" key="11">
    <source>
        <dbReference type="Pfam" id="PF02870"/>
    </source>
</evidence>
<dbReference type="HAMAP" id="MF_00772">
    <property type="entry name" value="OGT"/>
    <property type="match status" value="1"/>
</dbReference>
<name>A0A1Y3QYR9_9BACT</name>
<dbReference type="AlphaFoldDB" id="A0A1Y3QYR9"/>
<dbReference type="NCBIfam" id="TIGR00589">
    <property type="entry name" value="ogt"/>
    <property type="match status" value="1"/>
</dbReference>
<dbReference type="Pfam" id="PF01035">
    <property type="entry name" value="DNA_binding_1"/>
    <property type="match status" value="1"/>
</dbReference>
<evidence type="ECO:0000256" key="2">
    <source>
        <dbReference type="ARBA" id="ARBA00008711"/>
    </source>
</evidence>
<dbReference type="RefSeq" id="WP_087401159.1">
    <property type="nucleotide sequence ID" value="NZ_NFHB01000002.1"/>
</dbReference>
<proteinExistence type="inferred from homology"/>
<evidence type="ECO:0000313" key="13">
    <source>
        <dbReference type="Proteomes" id="UP000195772"/>
    </source>
</evidence>
<dbReference type="SUPFAM" id="SSF53155">
    <property type="entry name" value="Methylated DNA-protein cysteine methyltransferase domain"/>
    <property type="match status" value="1"/>
</dbReference>
<dbReference type="GO" id="GO:0005737">
    <property type="term" value="C:cytoplasm"/>
    <property type="evidence" value="ECO:0007669"/>
    <property type="project" value="UniProtKB-SubCell"/>
</dbReference>
<dbReference type="GO" id="GO:0032259">
    <property type="term" value="P:methylation"/>
    <property type="evidence" value="ECO:0007669"/>
    <property type="project" value="UniProtKB-KW"/>
</dbReference>
<evidence type="ECO:0000313" key="12">
    <source>
        <dbReference type="EMBL" id="OUN04225.1"/>
    </source>
</evidence>
<sequence>MERIVYIGTPVGRVGIAASDDAVTRIFFAHACGPAEEQTPEGTPEAFTPLLRQAAAELTEYFAGRRRAFTLPLAPEGTPFQRAVWDALRTIPYGESRSYKQIAAQIGRPTACRAVGMANNRNPIAIVVPCHRVVGSGDTLVGYAGGLEAKAYLLGLERENKG</sequence>
<comment type="catalytic activity">
    <reaction evidence="1 9">
        <text>a 4-O-methyl-thymidine in DNA + L-cysteinyl-[protein] = a thymidine in DNA + S-methyl-L-cysteinyl-[protein]</text>
        <dbReference type="Rhea" id="RHEA:53428"/>
        <dbReference type="Rhea" id="RHEA-COMP:10131"/>
        <dbReference type="Rhea" id="RHEA-COMP:10132"/>
        <dbReference type="Rhea" id="RHEA-COMP:13555"/>
        <dbReference type="Rhea" id="RHEA-COMP:13556"/>
        <dbReference type="ChEBI" id="CHEBI:29950"/>
        <dbReference type="ChEBI" id="CHEBI:82612"/>
        <dbReference type="ChEBI" id="CHEBI:137386"/>
        <dbReference type="ChEBI" id="CHEBI:137387"/>
        <dbReference type="EC" id="2.1.1.63"/>
    </reaction>
</comment>
<dbReference type="InterPro" id="IPR014048">
    <property type="entry name" value="MethylDNA_cys_MeTrfase_DNA-bd"/>
</dbReference>
<dbReference type="InterPro" id="IPR036631">
    <property type="entry name" value="MGMT_N_sf"/>
</dbReference>
<dbReference type="CDD" id="cd06445">
    <property type="entry name" value="ATase"/>
    <property type="match status" value="1"/>
</dbReference>
<keyword evidence="3 9" id="KW-0963">Cytoplasm</keyword>
<dbReference type="EMBL" id="NFHB01000002">
    <property type="protein sequence ID" value="OUN04225.1"/>
    <property type="molecule type" value="Genomic_DNA"/>
</dbReference>
<dbReference type="OrthoDB" id="9802228at2"/>
<evidence type="ECO:0000256" key="5">
    <source>
        <dbReference type="ARBA" id="ARBA00022679"/>
    </source>
</evidence>
<evidence type="ECO:0000256" key="4">
    <source>
        <dbReference type="ARBA" id="ARBA00022603"/>
    </source>
</evidence>
<comment type="catalytic activity">
    <reaction evidence="8 9">
        <text>a 6-O-methyl-2'-deoxyguanosine in DNA + L-cysteinyl-[protein] = S-methyl-L-cysteinyl-[protein] + a 2'-deoxyguanosine in DNA</text>
        <dbReference type="Rhea" id="RHEA:24000"/>
        <dbReference type="Rhea" id="RHEA-COMP:10131"/>
        <dbReference type="Rhea" id="RHEA-COMP:10132"/>
        <dbReference type="Rhea" id="RHEA-COMP:11367"/>
        <dbReference type="Rhea" id="RHEA-COMP:11368"/>
        <dbReference type="ChEBI" id="CHEBI:29950"/>
        <dbReference type="ChEBI" id="CHEBI:82612"/>
        <dbReference type="ChEBI" id="CHEBI:85445"/>
        <dbReference type="ChEBI" id="CHEBI:85448"/>
        <dbReference type="EC" id="2.1.1.63"/>
    </reaction>
</comment>
<evidence type="ECO:0000256" key="1">
    <source>
        <dbReference type="ARBA" id="ARBA00001286"/>
    </source>
</evidence>
<dbReference type="Pfam" id="PF02870">
    <property type="entry name" value="Methyltransf_1N"/>
    <property type="match status" value="1"/>
</dbReference>
<keyword evidence="6 9" id="KW-0227">DNA damage</keyword>